<evidence type="ECO:0000313" key="1">
    <source>
        <dbReference type="EMBL" id="KAJ7989982.1"/>
    </source>
</evidence>
<name>A0ACC2FF79_DALPE</name>
<comment type="caution">
    <text evidence="1">The sequence shown here is derived from an EMBL/GenBank/DDBJ whole genome shotgun (WGS) entry which is preliminary data.</text>
</comment>
<reference evidence="1" key="1">
    <citation type="submission" date="2021-05" db="EMBL/GenBank/DDBJ databases">
        <authorList>
            <person name="Pan Q."/>
            <person name="Jouanno E."/>
            <person name="Zahm M."/>
            <person name="Klopp C."/>
            <person name="Cabau C."/>
            <person name="Louis A."/>
            <person name="Berthelot C."/>
            <person name="Parey E."/>
            <person name="Roest Crollius H."/>
            <person name="Montfort J."/>
            <person name="Robinson-Rechavi M."/>
            <person name="Bouchez O."/>
            <person name="Lampietro C."/>
            <person name="Lopez Roques C."/>
            <person name="Donnadieu C."/>
            <person name="Postlethwait J."/>
            <person name="Bobe J."/>
            <person name="Dillon D."/>
            <person name="Chandos A."/>
            <person name="von Hippel F."/>
            <person name="Guiguen Y."/>
        </authorList>
    </citation>
    <scope>NUCLEOTIDE SEQUENCE</scope>
    <source>
        <strain evidence="1">YG-Jan2019</strain>
    </source>
</reference>
<protein>
    <submittedName>
        <fullName evidence="1">Uncharacterized protein</fullName>
    </submittedName>
</protein>
<sequence length="90" mass="10007">MAAIDNKGQLKIVIFTGLRLDLDQSLPIVHIGGHELMEIKPSSQKRRAEGSSLRSGLCTSYRQQEERPPHPFLAFSIVAALLPFTGSRDY</sequence>
<accession>A0ACC2FF79</accession>
<proteinExistence type="predicted"/>
<dbReference type="EMBL" id="CM055756">
    <property type="protein sequence ID" value="KAJ7989982.1"/>
    <property type="molecule type" value="Genomic_DNA"/>
</dbReference>
<organism evidence="1 2">
    <name type="scientific">Dallia pectoralis</name>
    <name type="common">Alaska blackfish</name>
    <dbReference type="NCBI Taxonomy" id="75939"/>
    <lineage>
        <taxon>Eukaryota</taxon>
        <taxon>Metazoa</taxon>
        <taxon>Chordata</taxon>
        <taxon>Craniata</taxon>
        <taxon>Vertebrata</taxon>
        <taxon>Euteleostomi</taxon>
        <taxon>Actinopterygii</taxon>
        <taxon>Neopterygii</taxon>
        <taxon>Teleostei</taxon>
        <taxon>Protacanthopterygii</taxon>
        <taxon>Esociformes</taxon>
        <taxon>Umbridae</taxon>
        <taxon>Dallia</taxon>
    </lineage>
</organism>
<keyword evidence="2" id="KW-1185">Reference proteome</keyword>
<gene>
    <name evidence="1" type="ORF">DPEC_G00310130</name>
</gene>
<evidence type="ECO:0000313" key="2">
    <source>
        <dbReference type="Proteomes" id="UP001157502"/>
    </source>
</evidence>
<dbReference type="Proteomes" id="UP001157502">
    <property type="component" value="Chromosome 29"/>
</dbReference>